<name>A0A7S1GGG4_9STRA</name>
<gene>
    <name evidence="3" type="ORF">SMAR1040_LOCUS1516</name>
</gene>
<dbReference type="AlphaFoldDB" id="A0A7S1GGG4"/>
<organism evidence="3">
    <name type="scientific">Skeletonema marinoi</name>
    <dbReference type="NCBI Taxonomy" id="267567"/>
    <lineage>
        <taxon>Eukaryota</taxon>
        <taxon>Sar</taxon>
        <taxon>Stramenopiles</taxon>
        <taxon>Ochrophyta</taxon>
        <taxon>Bacillariophyta</taxon>
        <taxon>Coscinodiscophyceae</taxon>
        <taxon>Thalassiosirophycidae</taxon>
        <taxon>Thalassiosirales</taxon>
        <taxon>Skeletonemataceae</taxon>
        <taxon>Skeletonema</taxon>
        <taxon>Skeletonema marinoi-dohrnii complex</taxon>
    </lineage>
</organism>
<evidence type="ECO:0000256" key="2">
    <source>
        <dbReference type="SAM" id="Phobius"/>
    </source>
</evidence>
<keyword evidence="2" id="KW-0472">Membrane</keyword>
<dbReference type="EMBL" id="HBFU01002250">
    <property type="protein sequence ID" value="CAD8927569.1"/>
    <property type="molecule type" value="Transcribed_RNA"/>
</dbReference>
<proteinExistence type="predicted"/>
<sequence>MTSSISPASAPQDDGAESDNTSAGSRKAGRLSTVSRMYDIRGDGELDEAELAMRHMDTSGRGYLTNEKVYQLMQDHVQTQRKLFQFKRIIIGLAVLVVILALSNLGTSFAAAILSKDTVTKTEETSDGEEFGADLIDKKTNEKVGTQTANDSIEVNRATSLCIEEDSELNCATDSYLSVPENVVKSMFYKCLTGRTVNVARTFSSGHVKSINICSSSTNVEFNEFDRSTLENYGESIQLRPNGWRLQGIRRWFASTRTGGL</sequence>
<keyword evidence="2" id="KW-1133">Transmembrane helix</keyword>
<evidence type="ECO:0000313" key="3">
    <source>
        <dbReference type="EMBL" id="CAD8927569.1"/>
    </source>
</evidence>
<feature type="region of interest" description="Disordered" evidence="1">
    <location>
        <begin position="1"/>
        <end position="28"/>
    </location>
</feature>
<protein>
    <submittedName>
        <fullName evidence="3">Uncharacterized protein</fullName>
    </submittedName>
</protein>
<feature type="transmembrane region" description="Helical" evidence="2">
    <location>
        <begin position="89"/>
        <end position="114"/>
    </location>
</feature>
<accession>A0A7S1GGG4</accession>
<reference evidence="3" key="1">
    <citation type="submission" date="2021-01" db="EMBL/GenBank/DDBJ databases">
        <authorList>
            <person name="Corre E."/>
            <person name="Pelletier E."/>
            <person name="Niang G."/>
            <person name="Scheremetjew M."/>
            <person name="Finn R."/>
            <person name="Kale V."/>
            <person name="Holt S."/>
            <person name="Cochrane G."/>
            <person name="Meng A."/>
            <person name="Brown T."/>
            <person name="Cohen L."/>
        </authorList>
    </citation>
    <scope>NUCLEOTIDE SEQUENCE</scope>
    <source>
        <strain evidence="3">FE60</strain>
    </source>
</reference>
<evidence type="ECO:0000256" key="1">
    <source>
        <dbReference type="SAM" id="MobiDB-lite"/>
    </source>
</evidence>
<keyword evidence="2" id="KW-0812">Transmembrane</keyword>